<organism evidence="2 3">
    <name type="scientific">Malonomonas rubra DSM 5091</name>
    <dbReference type="NCBI Taxonomy" id="1122189"/>
    <lineage>
        <taxon>Bacteria</taxon>
        <taxon>Pseudomonadati</taxon>
        <taxon>Thermodesulfobacteriota</taxon>
        <taxon>Desulfuromonadia</taxon>
        <taxon>Desulfuromonadales</taxon>
        <taxon>Geopsychrobacteraceae</taxon>
        <taxon>Malonomonas</taxon>
    </lineage>
</organism>
<proteinExistence type="predicted"/>
<name>A0A1M6HDI1_MALRU</name>
<feature type="domain" description="SGNH hydrolase-type esterase" evidence="1">
    <location>
        <begin position="37"/>
        <end position="187"/>
    </location>
</feature>
<dbReference type="GO" id="GO:0004622">
    <property type="term" value="F:phosphatidylcholine lysophospholipase activity"/>
    <property type="evidence" value="ECO:0007669"/>
    <property type="project" value="TreeGrafter"/>
</dbReference>
<keyword evidence="3" id="KW-1185">Reference proteome</keyword>
<accession>A0A1M6HDI1</accession>
<dbReference type="PANTHER" id="PTHR30383">
    <property type="entry name" value="THIOESTERASE 1/PROTEASE 1/LYSOPHOSPHOLIPASE L1"/>
    <property type="match status" value="1"/>
</dbReference>
<evidence type="ECO:0000313" key="2">
    <source>
        <dbReference type="EMBL" id="SHJ20176.1"/>
    </source>
</evidence>
<dbReference type="EMBL" id="FQZT01000005">
    <property type="protein sequence ID" value="SHJ20176.1"/>
    <property type="molecule type" value="Genomic_DNA"/>
</dbReference>
<protein>
    <submittedName>
        <fullName evidence="2">Lysophospholipase L1</fullName>
    </submittedName>
</protein>
<evidence type="ECO:0000259" key="1">
    <source>
        <dbReference type="Pfam" id="PF13472"/>
    </source>
</evidence>
<gene>
    <name evidence="2" type="ORF">SAMN02745165_01792</name>
</gene>
<dbReference type="Pfam" id="PF13472">
    <property type="entry name" value="Lipase_GDSL_2"/>
    <property type="match status" value="1"/>
</dbReference>
<dbReference type="Gene3D" id="3.40.50.1110">
    <property type="entry name" value="SGNH hydrolase"/>
    <property type="match status" value="1"/>
</dbReference>
<dbReference type="InterPro" id="IPR013830">
    <property type="entry name" value="SGNH_hydro"/>
</dbReference>
<dbReference type="SUPFAM" id="SSF52266">
    <property type="entry name" value="SGNH hydrolase"/>
    <property type="match status" value="1"/>
</dbReference>
<dbReference type="PANTHER" id="PTHR30383:SF24">
    <property type="entry name" value="THIOESTERASE 1_PROTEASE 1_LYSOPHOSPHOLIPASE L1"/>
    <property type="match status" value="1"/>
</dbReference>
<dbReference type="RefSeq" id="WP_072908023.1">
    <property type="nucleotide sequence ID" value="NZ_FQZT01000005.1"/>
</dbReference>
<dbReference type="InterPro" id="IPR051532">
    <property type="entry name" value="Ester_Hydrolysis_Enzymes"/>
</dbReference>
<dbReference type="AlphaFoldDB" id="A0A1M6HDI1"/>
<dbReference type="PROSITE" id="PS51257">
    <property type="entry name" value="PROKAR_LIPOPROTEIN"/>
    <property type="match status" value="1"/>
</dbReference>
<dbReference type="STRING" id="1122189.SAMN02745165_01792"/>
<sequence length="203" mass="22434">MFRILKWLSIVLILLSLIACDSGQIFHKLRPSSVILAFGDSLTYGTGAEEGNSYPVQLQHLTARNVHNAGVPGEVSAEGARRLPTVLDEVEPDLVILCHGGNDMLRKLDKQQLKNNLRRMFEAVNQRGIPMIMIAVPRPGLLLSDADVYEDLAKELNIPLVDDILGDLLSKRELKSDHVHLNAAGYRKLAEAVAEKLVDLRAI</sequence>
<reference evidence="2 3" key="1">
    <citation type="submission" date="2016-11" db="EMBL/GenBank/DDBJ databases">
        <authorList>
            <person name="Jaros S."/>
            <person name="Januszkiewicz K."/>
            <person name="Wedrychowicz H."/>
        </authorList>
    </citation>
    <scope>NUCLEOTIDE SEQUENCE [LARGE SCALE GENOMIC DNA]</scope>
    <source>
        <strain evidence="2 3">DSM 5091</strain>
    </source>
</reference>
<evidence type="ECO:0000313" key="3">
    <source>
        <dbReference type="Proteomes" id="UP000184171"/>
    </source>
</evidence>
<dbReference type="InterPro" id="IPR036514">
    <property type="entry name" value="SGNH_hydro_sf"/>
</dbReference>
<dbReference type="Proteomes" id="UP000184171">
    <property type="component" value="Unassembled WGS sequence"/>
</dbReference>
<dbReference type="CDD" id="cd01822">
    <property type="entry name" value="Lysophospholipase_L1_like"/>
    <property type="match status" value="1"/>
</dbReference>